<protein>
    <submittedName>
        <fullName evidence="2">Uncharacterized protein</fullName>
    </submittedName>
</protein>
<keyword evidence="3" id="KW-1185">Reference proteome</keyword>
<feature type="transmembrane region" description="Helical" evidence="1">
    <location>
        <begin position="38"/>
        <end position="60"/>
    </location>
</feature>
<comment type="caution">
    <text evidence="2">The sequence shown here is derived from an EMBL/GenBank/DDBJ whole genome shotgun (WGS) entry which is preliminary data.</text>
</comment>
<feature type="transmembrane region" description="Helical" evidence="1">
    <location>
        <begin position="6"/>
        <end position="26"/>
    </location>
</feature>
<keyword evidence="1" id="KW-0472">Membrane</keyword>
<reference evidence="2 3" key="1">
    <citation type="submission" date="2020-02" db="EMBL/GenBank/DDBJ databases">
        <title>Bacillus aquiflavi sp. nov., isolated from yellow water of strong flavor Chinese baijiu in Yibin region of China.</title>
        <authorList>
            <person name="Xie J."/>
        </authorList>
    </citation>
    <scope>NUCLEOTIDE SEQUENCE [LARGE SCALE GENOMIC DNA]</scope>
    <source>
        <strain evidence="2 3">SA4</strain>
    </source>
</reference>
<proteinExistence type="predicted"/>
<dbReference type="EMBL" id="JAAIWM010000001">
    <property type="protein sequence ID" value="NEY70961.1"/>
    <property type="molecule type" value="Genomic_DNA"/>
</dbReference>
<dbReference type="Proteomes" id="UP000481043">
    <property type="component" value="Unassembled WGS sequence"/>
</dbReference>
<dbReference type="AlphaFoldDB" id="A0A6M0Q3P5"/>
<sequence length="190" mass="21828">MLVLVGIFLFLITVILFLVLCVNIIISLLKKKSFSRKLLIVTIVGAILVTIIFIYTQYFFTFNSIDRESFQRGPGPIKSPTDRYSANAYYELYGGAAGGVNVWVEITDHNNNNERKTIYYSDVNTQFNMKWTDKNTLFIKNEEPEYPESNKTISLNVETEIYHEWGLACQSLLMINQYKTCYQGSGLSIK</sequence>
<keyword evidence="1" id="KW-0812">Transmembrane</keyword>
<organism evidence="2 3">
    <name type="scientific">Bacillus mesophilus</name>
    <dbReference type="NCBI Taxonomy" id="1808955"/>
    <lineage>
        <taxon>Bacteria</taxon>
        <taxon>Bacillati</taxon>
        <taxon>Bacillota</taxon>
        <taxon>Bacilli</taxon>
        <taxon>Bacillales</taxon>
        <taxon>Bacillaceae</taxon>
        <taxon>Bacillus</taxon>
    </lineage>
</organism>
<gene>
    <name evidence="2" type="ORF">G4D63_04310</name>
</gene>
<accession>A0A6M0Q3P5</accession>
<keyword evidence="1" id="KW-1133">Transmembrane helix</keyword>
<dbReference type="Pfam" id="PF17428">
    <property type="entry name" value="DUF5412"/>
    <property type="match status" value="1"/>
</dbReference>
<name>A0A6M0Q3P5_9BACI</name>
<evidence type="ECO:0000313" key="2">
    <source>
        <dbReference type="EMBL" id="NEY70961.1"/>
    </source>
</evidence>
<dbReference type="InterPro" id="IPR035406">
    <property type="entry name" value="DUF5412"/>
</dbReference>
<evidence type="ECO:0000256" key="1">
    <source>
        <dbReference type="SAM" id="Phobius"/>
    </source>
</evidence>
<evidence type="ECO:0000313" key="3">
    <source>
        <dbReference type="Proteomes" id="UP000481043"/>
    </source>
</evidence>